<dbReference type="AlphaFoldDB" id="A0A8C1GR66"/>
<evidence type="ECO:0000256" key="6">
    <source>
        <dbReference type="PIRNR" id="PIRNR037866"/>
    </source>
</evidence>
<evidence type="ECO:0000256" key="3">
    <source>
        <dbReference type="ARBA" id="ARBA00022475"/>
    </source>
</evidence>
<dbReference type="PANTHER" id="PTHR14191:SF4">
    <property type="entry name" value="NA(+)_H(+) EXCHANGE REGULATORY COFACTOR NHE-RF2"/>
    <property type="match status" value="1"/>
</dbReference>
<evidence type="ECO:0000256" key="7">
    <source>
        <dbReference type="SAM" id="MobiDB-lite"/>
    </source>
</evidence>
<dbReference type="InterPro" id="IPR041489">
    <property type="entry name" value="PDZ_6"/>
</dbReference>
<dbReference type="GO" id="GO:0016324">
    <property type="term" value="C:apical plasma membrane"/>
    <property type="evidence" value="ECO:0007669"/>
    <property type="project" value="TreeGrafter"/>
</dbReference>
<evidence type="ECO:0000313" key="9">
    <source>
        <dbReference type="Ensembl" id="ENSCCRP00010011770.1"/>
    </source>
</evidence>
<dbReference type="PROSITE" id="PS50106">
    <property type="entry name" value="PDZ"/>
    <property type="match status" value="2"/>
</dbReference>
<feature type="domain" description="PDZ" evidence="8">
    <location>
        <begin position="171"/>
        <end position="245"/>
    </location>
</feature>
<feature type="compositionally biased region" description="Polar residues" evidence="7">
    <location>
        <begin position="138"/>
        <end position="150"/>
    </location>
</feature>
<keyword evidence="10" id="KW-1185">Reference proteome</keyword>
<feature type="domain" description="PDZ" evidence="8">
    <location>
        <begin position="18"/>
        <end position="79"/>
    </location>
</feature>
<dbReference type="SUPFAM" id="SSF50156">
    <property type="entry name" value="PDZ domain-like"/>
    <property type="match status" value="2"/>
</dbReference>
<dbReference type="Pfam" id="PF09007">
    <property type="entry name" value="EBP50_C"/>
    <property type="match status" value="1"/>
</dbReference>
<dbReference type="GO" id="GO:0012505">
    <property type="term" value="C:endomembrane system"/>
    <property type="evidence" value="ECO:0007669"/>
    <property type="project" value="UniProtKB-SubCell"/>
</dbReference>
<accession>A0A8C1GR66</accession>
<organism evidence="9 10">
    <name type="scientific">Cyprinus carpio</name>
    <name type="common">Common carp</name>
    <dbReference type="NCBI Taxonomy" id="7962"/>
    <lineage>
        <taxon>Eukaryota</taxon>
        <taxon>Metazoa</taxon>
        <taxon>Chordata</taxon>
        <taxon>Craniata</taxon>
        <taxon>Vertebrata</taxon>
        <taxon>Euteleostomi</taxon>
        <taxon>Actinopterygii</taxon>
        <taxon>Neopterygii</taxon>
        <taxon>Teleostei</taxon>
        <taxon>Ostariophysi</taxon>
        <taxon>Cypriniformes</taxon>
        <taxon>Cyprinidae</taxon>
        <taxon>Cyprininae</taxon>
        <taxon>Cyprinus</taxon>
    </lineage>
</organism>
<feature type="region of interest" description="Disordered" evidence="7">
    <location>
        <begin position="322"/>
        <end position="352"/>
    </location>
</feature>
<dbReference type="InterPro" id="IPR015098">
    <property type="entry name" value="EBP50_C"/>
</dbReference>
<comment type="function">
    <text evidence="6">Scaffold protein that connects plasma membrane proteins with members of the ezrin/moesin/radixin family and thereby helps to link them to the actin cytoskeleton and to regulate their surface expression.</text>
</comment>
<keyword evidence="5 6" id="KW-0472">Membrane</keyword>
<dbReference type="Pfam" id="PF00595">
    <property type="entry name" value="PDZ"/>
    <property type="match status" value="1"/>
</dbReference>
<feature type="region of interest" description="Disordered" evidence="7">
    <location>
        <begin position="70"/>
        <end position="93"/>
    </location>
</feature>
<dbReference type="InterPro" id="IPR036034">
    <property type="entry name" value="PDZ_sf"/>
</dbReference>
<sequence length="352" mass="39399">MANTLEREILERELRPRLCYLTKGDRGYGFHLHGERNRGAQLIRKIEPGSPADLSGLRSGDRVVEVNGENVEGETHQQVTRERERERGEPVGPLHLRVSHERLTSPVFLPLPSPGEHKTEPEAEPFTAEPEPECELSTDLNESQTSTQETVLEEDVVTKDLRPRLCHMTIGEQGYGFNLHCKKSHVGQFIRSVDPDSPAERAGLRPRDRIIEVNDTSIEGLCHAEVVALIRAGGTDTRLLVVDPDTDELFSRLGIVPTSIHLKGTIETIMHAKKPCVVFSQLTDSDHHSCDDGPKPNPGVISEERPLDPFWDSGLHLSLTAAEAKQKAQAKRHNKRAPPMDWSKKQQIFSNF</sequence>
<reference evidence="9" key="2">
    <citation type="submission" date="2025-09" db="UniProtKB">
        <authorList>
            <consortium name="Ensembl"/>
        </authorList>
    </citation>
    <scope>IDENTIFICATION</scope>
</reference>
<dbReference type="Gene3D" id="2.30.42.10">
    <property type="match status" value="2"/>
</dbReference>
<dbReference type="SMART" id="SM00228">
    <property type="entry name" value="PDZ"/>
    <property type="match status" value="2"/>
</dbReference>
<dbReference type="CDD" id="cd06768">
    <property type="entry name" value="PDZ_NHERF-like"/>
    <property type="match status" value="2"/>
</dbReference>
<reference evidence="9" key="1">
    <citation type="submission" date="2025-08" db="UniProtKB">
        <authorList>
            <consortium name="Ensembl"/>
        </authorList>
    </citation>
    <scope>IDENTIFICATION</scope>
</reference>
<keyword evidence="3" id="KW-1003">Cell membrane</keyword>
<dbReference type="Proteomes" id="UP000694427">
    <property type="component" value="Unplaced"/>
</dbReference>
<dbReference type="PANTHER" id="PTHR14191">
    <property type="entry name" value="PDZ DOMAIN CONTAINING PROTEIN"/>
    <property type="match status" value="1"/>
</dbReference>
<keyword evidence="4" id="KW-0677">Repeat</keyword>
<evidence type="ECO:0000256" key="5">
    <source>
        <dbReference type="ARBA" id="ARBA00023136"/>
    </source>
</evidence>
<comment type="subcellular location">
    <subcellularLocation>
        <location evidence="2">Cell membrane</location>
    </subcellularLocation>
    <subcellularLocation>
        <location evidence="1 6">Endomembrane system</location>
        <topology evidence="1 6">Peripheral membrane protein</topology>
    </subcellularLocation>
</comment>
<dbReference type="GO" id="GO:0043495">
    <property type="term" value="F:protein-membrane adaptor activity"/>
    <property type="evidence" value="ECO:0007669"/>
    <property type="project" value="TreeGrafter"/>
</dbReference>
<dbReference type="Pfam" id="PF17820">
    <property type="entry name" value="PDZ_6"/>
    <property type="match status" value="1"/>
</dbReference>
<evidence type="ECO:0000313" key="10">
    <source>
        <dbReference type="Proteomes" id="UP000694427"/>
    </source>
</evidence>
<protein>
    <recommendedName>
        <fullName evidence="6">Na(+)/H(+) exchange regulatory cofactor NHE-RF</fullName>
    </recommendedName>
</protein>
<feature type="region of interest" description="Disordered" evidence="7">
    <location>
        <begin position="106"/>
        <end position="150"/>
    </location>
</feature>
<dbReference type="GO" id="GO:0005102">
    <property type="term" value="F:signaling receptor binding"/>
    <property type="evidence" value="ECO:0007669"/>
    <property type="project" value="TreeGrafter"/>
</dbReference>
<dbReference type="Ensembl" id="ENSCCRT00010012822.1">
    <property type="protein sequence ID" value="ENSCCRP00010011770.1"/>
    <property type="gene ID" value="ENSCCRG00010004979.1"/>
</dbReference>
<proteinExistence type="predicted"/>
<name>A0A8C1GR66_CYPCA</name>
<dbReference type="InterPro" id="IPR051067">
    <property type="entry name" value="NHER"/>
</dbReference>
<dbReference type="InterPro" id="IPR017300">
    <property type="entry name" value="NHERF-1/NHERF-2"/>
</dbReference>
<evidence type="ECO:0000256" key="2">
    <source>
        <dbReference type="ARBA" id="ARBA00004236"/>
    </source>
</evidence>
<dbReference type="PIRSF" id="PIRSF037866">
    <property type="entry name" value="EBP50"/>
    <property type="match status" value="1"/>
</dbReference>
<feature type="compositionally biased region" description="Basic and acidic residues" evidence="7">
    <location>
        <begin position="73"/>
        <end position="89"/>
    </location>
</feature>
<evidence type="ECO:0000256" key="1">
    <source>
        <dbReference type="ARBA" id="ARBA00004184"/>
    </source>
</evidence>
<dbReference type="GO" id="GO:0072659">
    <property type="term" value="P:protein localization to plasma membrane"/>
    <property type="evidence" value="ECO:0007669"/>
    <property type="project" value="TreeGrafter"/>
</dbReference>
<evidence type="ECO:0000256" key="4">
    <source>
        <dbReference type="ARBA" id="ARBA00022737"/>
    </source>
</evidence>
<evidence type="ECO:0000259" key="8">
    <source>
        <dbReference type="PROSITE" id="PS50106"/>
    </source>
</evidence>
<dbReference type="InterPro" id="IPR001478">
    <property type="entry name" value="PDZ"/>
</dbReference>